<evidence type="ECO:0000256" key="13">
    <source>
        <dbReference type="SAM" id="SignalP"/>
    </source>
</evidence>
<feature type="signal peptide" evidence="13">
    <location>
        <begin position="1"/>
        <end position="27"/>
    </location>
</feature>
<evidence type="ECO:0000256" key="9">
    <source>
        <dbReference type="ARBA" id="ARBA00023136"/>
    </source>
</evidence>
<evidence type="ECO:0000256" key="1">
    <source>
        <dbReference type="ARBA" id="ARBA00004571"/>
    </source>
</evidence>
<keyword evidence="6" id="KW-0408">Iron</keyword>
<evidence type="ECO:0000256" key="6">
    <source>
        <dbReference type="ARBA" id="ARBA00023004"/>
    </source>
</evidence>
<organism evidence="16 17">
    <name type="scientific">Novosphingobium capsulatum</name>
    <dbReference type="NCBI Taxonomy" id="13688"/>
    <lineage>
        <taxon>Bacteria</taxon>
        <taxon>Pseudomonadati</taxon>
        <taxon>Pseudomonadota</taxon>
        <taxon>Alphaproteobacteria</taxon>
        <taxon>Sphingomonadales</taxon>
        <taxon>Sphingomonadaceae</taxon>
        <taxon>Novosphingobium</taxon>
    </lineage>
</organism>
<sequence>MIRTSIHTALFVGAALAPLAAASAQDAAPVAQGQVAAPAASDGLGEIVVTAQRRSENVMKVPLSVSVVTAETLVKRGVNDLSAVTKLAPSLQVAQDNTYSIRGVGTATFATTVESSVSQMVDDVVLGNGEFAANAFYDLERVEVLNGPQGLLFGKNASAGLINITTAKPKIGKLEGNADLELVTRDRPVKNGHGIQGRATLNLPVSENSALRLNAIYSGQDSVTWPEVNPKVRNDMGLRSLGLRAKYLWEPDTALSVYILGDYNRQRGVTGRYDITYRELGTGSAYTGLGLPSGTTNRIFQADAPNFRDTETGGAQANISYTFDSGVQLINIAAWKHMTTGFSFDSDETQYNFFNTNSAHQNYNQFSEELRLALPSGNRLTGQAGLYYFHSQLNQQNLLGGNNGLPSFLLPTFPFCVGATQLGAPPAACPVSNTSFLGQDSRFTLKQNSFAGYGQVSYGLTDTLKATAGGRVTYDKASIDLLENTGQYFVTLGIPNNHSVQSTDATNFSYKVGLDWQATPTTLVYGFYGRGYKGPGFSNTAPAPGANLAVRPEISKGGEIGIKTRLFDNHLTLSLSGFYTRYTDLQVQSWITVLRTFVLANAATATTKGVDASFTARVAPGLTLSGSATYADAKYNDFPGAQCYPTQTTGGCSATQSSFNAAGYQIPLSAKFSTSLGADYQHALTNTLDGLVSLSYYHRSSLSAGFGPAFQIPSWDTLDASLGLKAANWTLSVFCKNCTNAIRPISIGSDGGDASLSPAVLTLNQRFSFNSVRTIGVRAGINF</sequence>
<protein>
    <submittedName>
        <fullName evidence="16">Iron complex outermembrane receptor protein</fullName>
    </submittedName>
</protein>
<dbReference type="InterPro" id="IPR012910">
    <property type="entry name" value="Plug_dom"/>
</dbReference>
<keyword evidence="8 12" id="KW-0798">TonB box</keyword>
<dbReference type="InterPro" id="IPR000531">
    <property type="entry name" value="Beta-barrel_TonB"/>
</dbReference>
<gene>
    <name evidence="16" type="ORF">J2792_002489</name>
</gene>
<keyword evidence="2 11" id="KW-0813">Transport</keyword>
<dbReference type="Gene3D" id="2.40.170.20">
    <property type="entry name" value="TonB-dependent receptor, beta-barrel domain"/>
    <property type="match status" value="1"/>
</dbReference>
<evidence type="ECO:0000256" key="5">
    <source>
        <dbReference type="ARBA" id="ARBA00022692"/>
    </source>
</evidence>
<evidence type="ECO:0000256" key="11">
    <source>
        <dbReference type="PROSITE-ProRule" id="PRU01360"/>
    </source>
</evidence>
<feature type="domain" description="TonB-dependent receptor-like beta-barrel" evidence="14">
    <location>
        <begin position="263"/>
        <end position="737"/>
    </location>
</feature>
<dbReference type="Proteomes" id="UP001184150">
    <property type="component" value="Unassembled WGS sequence"/>
</dbReference>
<keyword evidence="7" id="KW-0406">Ion transport</keyword>
<keyword evidence="17" id="KW-1185">Reference proteome</keyword>
<name>A0ABU1MMQ3_9SPHN</name>
<keyword evidence="5 11" id="KW-0812">Transmembrane</keyword>
<keyword evidence="13" id="KW-0732">Signal</keyword>
<keyword evidence="16" id="KW-0675">Receptor</keyword>
<feature type="domain" description="TonB-dependent receptor plug" evidence="15">
    <location>
        <begin position="58"/>
        <end position="160"/>
    </location>
</feature>
<evidence type="ECO:0000313" key="16">
    <source>
        <dbReference type="EMBL" id="MDR6511613.1"/>
    </source>
</evidence>
<comment type="caution">
    <text evidence="16">The sequence shown here is derived from an EMBL/GenBank/DDBJ whole genome shotgun (WGS) entry which is preliminary data.</text>
</comment>
<feature type="chain" id="PRO_5045449934" evidence="13">
    <location>
        <begin position="28"/>
        <end position="783"/>
    </location>
</feature>
<evidence type="ECO:0000256" key="12">
    <source>
        <dbReference type="RuleBase" id="RU003357"/>
    </source>
</evidence>
<dbReference type="Pfam" id="PF00593">
    <property type="entry name" value="TonB_dep_Rec_b-barrel"/>
    <property type="match status" value="1"/>
</dbReference>
<keyword evidence="4" id="KW-0410">Iron transport</keyword>
<dbReference type="Pfam" id="PF07715">
    <property type="entry name" value="Plug"/>
    <property type="match status" value="1"/>
</dbReference>
<dbReference type="PANTHER" id="PTHR32552">
    <property type="entry name" value="FERRICHROME IRON RECEPTOR-RELATED"/>
    <property type="match status" value="1"/>
</dbReference>
<dbReference type="InterPro" id="IPR039426">
    <property type="entry name" value="TonB-dep_rcpt-like"/>
</dbReference>
<evidence type="ECO:0000313" key="17">
    <source>
        <dbReference type="Proteomes" id="UP001184150"/>
    </source>
</evidence>
<accession>A0ABU1MMQ3</accession>
<proteinExistence type="inferred from homology"/>
<evidence type="ECO:0000256" key="2">
    <source>
        <dbReference type="ARBA" id="ARBA00022448"/>
    </source>
</evidence>
<comment type="subcellular location">
    <subcellularLocation>
        <location evidence="1 11">Cell outer membrane</location>
        <topology evidence="1 11">Multi-pass membrane protein</topology>
    </subcellularLocation>
</comment>
<evidence type="ECO:0000259" key="15">
    <source>
        <dbReference type="Pfam" id="PF07715"/>
    </source>
</evidence>
<dbReference type="PROSITE" id="PS52016">
    <property type="entry name" value="TONB_DEPENDENT_REC_3"/>
    <property type="match status" value="1"/>
</dbReference>
<dbReference type="EMBL" id="JAVDRD010000006">
    <property type="protein sequence ID" value="MDR6511613.1"/>
    <property type="molecule type" value="Genomic_DNA"/>
</dbReference>
<keyword evidence="3 11" id="KW-1134">Transmembrane beta strand</keyword>
<comment type="similarity">
    <text evidence="11 12">Belongs to the TonB-dependent receptor family.</text>
</comment>
<dbReference type="RefSeq" id="WP_168352731.1">
    <property type="nucleotide sequence ID" value="NZ_JAVDRD010000006.1"/>
</dbReference>
<evidence type="ECO:0000256" key="3">
    <source>
        <dbReference type="ARBA" id="ARBA00022452"/>
    </source>
</evidence>
<keyword evidence="10 11" id="KW-0998">Cell outer membrane</keyword>
<keyword evidence="9 11" id="KW-0472">Membrane</keyword>
<evidence type="ECO:0000259" key="14">
    <source>
        <dbReference type="Pfam" id="PF00593"/>
    </source>
</evidence>
<dbReference type="PANTHER" id="PTHR32552:SF81">
    <property type="entry name" value="TONB-DEPENDENT OUTER MEMBRANE RECEPTOR"/>
    <property type="match status" value="1"/>
</dbReference>
<evidence type="ECO:0000256" key="10">
    <source>
        <dbReference type="ARBA" id="ARBA00023237"/>
    </source>
</evidence>
<dbReference type="InterPro" id="IPR036942">
    <property type="entry name" value="Beta-barrel_TonB_sf"/>
</dbReference>
<dbReference type="SUPFAM" id="SSF56935">
    <property type="entry name" value="Porins"/>
    <property type="match status" value="1"/>
</dbReference>
<evidence type="ECO:0000256" key="7">
    <source>
        <dbReference type="ARBA" id="ARBA00023065"/>
    </source>
</evidence>
<evidence type="ECO:0000256" key="8">
    <source>
        <dbReference type="ARBA" id="ARBA00023077"/>
    </source>
</evidence>
<reference evidence="16 17" key="1">
    <citation type="submission" date="2023-07" db="EMBL/GenBank/DDBJ databases">
        <title>Sorghum-associated microbial communities from plants grown in Nebraska, USA.</title>
        <authorList>
            <person name="Schachtman D."/>
        </authorList>
    </citation>
    <scope>NUCLEOTIDE SEQUENCE [LARGE SCALE GENOMIC DNA]</scope>
    <source>
        <strain evidence="16 17">DS1027</strain>
    </source>
</reference>
<evidence type="ECO:0000256" key="4">
    <source>
        <dbReference type="ARBA" id="ARBA00022496"/>
    </source>
</evidence>